<evidence type="ECO:0000256" key="4">
    <source>
        <dbReference type="ARBA" id="ARBA00022679"/>
    </source>
</evidence>
<dbReference type="HOGENOM" id="CLU_024920_1_0_5"/>
<dbReference type="InterPro" id="IPR003362">
    <property type="entry name" value="Bact_transf"/>
</dbReference>
<sequence>MNDMNVSGNLNAMNGTHLQAPEQFAFPRIGNEASHRLSVYLKRALDTVISLIALIVLMPMIVMLIALLYAVQGRPIFVGHRRIGKNGVMFPCLKFRTMVPNADEALLRHLSANPSDGAEWAATRKLKNDPRITPLGALLRKSSADEIPQLLNVVLGQMSIVGPRPIVSSEAEFYGRHFVDYIRVRPGLTGLWQISGRNDISYNARVELDMRYVREQSIWGDIVIMAKTVPAVLRAHGSY</sequence>
<keyword evidence="5 9" id="KW-0812">Transmembrane</keyword>
<evidence type="ECO:0000256" key="8">
    <source>
        <dbReference type="ARBA" id="ARBA00023169"/>
    </source>
</evidence>
<keyword evidence="3" id="KW-1003">Cell membrane</keyword>
<dbReference type="GO" id="GO:0016780">
    <property type="term" value="F:phosphotransferase activity, for other substituted phosphate groups"/>
    <property type="evidence" value="ECO:0007669"/>
    <property type="project" value="TreeGrafter"/>
</dbReference>
<dbReference type="RefSeq" id="WP_080725139.1">
    <property type="nucleotide sequence ID" value="NZ_HG938354.1"/>
</dbReference>
<keyword evidence="12" id="KW-1185">Reference proteome</keyword>
<dbReference type="OrthoDB" id="9808602at2"/>
<evidence type="ECO:0000256" key="6">
    <source>
        <dbReference type="ARBA" id="ARBA00022989"/>
    </source>
</evidence>
<keyword evidence="6 9" id="KW-1133">Transmembrane helix</keyword>
<evidence type="ECO:0000256" key="3">
    <source>
        <dbReference type="ARBA" id="ARBA00022475"/>
    </source>
</evidence>
<evidence type="ECO:0000259" key="10">
    <source>
        <dbReference type="Pfam" id="PF02397"/>
    </source>
</evidence>
<dbReference type="eggNOG" id="COG2148">
    <property type="taxonomic scope" value="Bacteria"/>
</dbReference>
<dbReference type="PANTHER" id="PTHR30576:SF4">
    <property type="entry name" value="UNDECAPRENYL-PHOSPHATE GALACTOSE PHOSPHOTRANSFERASE"/>
    <property type="match status" value="1"/>
</dbReference>
<comment type="subcellular location">
    <subcellularLocation>
        <location evidence="1">Cell membrane</location>
    </subcellularLocation>
</comment>
<keyword evidence="11" id="KW-0614">Plasmid</keyword>
<feature type="transmembrane region" description="Helical" evidence="9">
    <location>
        <begin position="48"/>
        <end position="71"/>
    </location>
</feature>
<evidence type="ECO:0000256" key="2">
    <source>
        <dbReference type="ARBA" id="ARBA00006464"/>
    </source>
</evidence>
<evidence type="ECO:0000313" key="11">
    <source>
        <dbReference type="EMBL" id="CDN52049.1"/>
    </source>
</evidence>
<dbReference type="GeneID" id="24261474"/>
<feature type="domain" description="Bacterial sugar transferase" evidence="10">
    <location>
        <begin position="42"/>
        <end position="233"/>
    </location>
</feature>
<organism evidence="11 12">
    <name type="scientific">Neorhizobium galegae bv. orientalis str. HAMBI 540</name>
    <dbReference type="NCBI Taxonomy" id="1028800"/>
    <lineage>
        <taxon>Bacteria</taxon>
        <taxon>Pseudomonadati</taxon>
        <taxon>Pseudomonadota</taxon>
        <taxon>Alphaproteobacteria</taxon>
        <taxon>Hyphomicrobiales</taxon>
        <taxon>Rhizobiaceae</taxon>
        <taxon>Rhizobium/Agrobacterium group</taxon>
        <taxon>Neorhizobium</taxon>
    </lineage>
</organism>
<protein>
    <submittedName>
        <fullName evidence="11">Exopolysaccharide production protein ExoY</fullName>
    </submittedName>
</protein>
<dbReference type="PANTHER" id="PTHR30576">
    <property type="entry name" value="COLANIC BIOSYNTHESIS UDP-GLUCOSE LIPID CARRIER TRANSFERASE"/>
    <property type="match status" value="1"/>
</dbReference>
<evidence type="ECO:0000256" key="5">
    <source>
        <dbReference type="ARBA" id="ARBA00022692"/>
    </source>
</evidence>
<geneLocation type="plasmid" evidence="12">
    <name>II</name>
</geneLocation>
<proteinExistence type="inferred from homology"/>
<keyword evidence="4" id="KW-0808">Transferase</keyword>
<name>A0A068T1S9_NEOGA</name>
<dbReference type="AlphaFoldDB" id="A0A068T1S9"/>
<evidence type="ECO:0000256" key="7">
    <source>
        <dbReference type="ARBA" id="ARBA00023136"/>
    </source>
</evidence>
<dbReference type="Pfam" id="PF02397">
    <property type="entry name" value="Bac_transf"/>
    <property type="match status" value="1"/>
</dbReference>
<reference evidence="12" key="1">
    <citation type="journal article" date="2014" name="BMC Genomics">
        <title>Genome sequencing of two Neorhizobium galegae strains reveals a noeT gene responsible for the unusual acetylation of the nodulation factors.</title>
        <authorList>
            <person name="Osterman J."/>
            <person name="Marsh J."/>
            <person name="Laine P.K."/>
            <person name="Zeng Z."/>
            <person name="Alatalo E."/>
            <person name="Sullivan J.T."/>
            <person name="Young J.P."/>
            <person name="Thomas-Oates J."/>
            <person name="Paulin L."/>
            <person name="Lindstrom K."/>
        </authorList>
    </citation>
    <scope>NUCLEOTIDE SEQUENCE [LARGE SCALE GENOMIC DNA]</scope>
    <source>
        <strain evidence="12">HAMBI 540</strain>
    </source>
</reference>
<dbReference type="GO" id="GO:0005886">
    <property type="term" value="C:plasma membrane"/>
    <property type="evidence" value="ECO:0007669"/>
    <property type="project" value="UniProtKB-SubCell"/>
</dbReference>
<comment type="similarity">
    <text evidence="2">Belongs to the bacterial sugar transferase family.</text>
</comment>
<keyword evidence="8" id="KW-0270">Exopolysaccharide synthesis</keyword>
<accession>A0A068T1S9</accession>
<keyword evidence="7 9" id="KW-0472">Membrane</keyword>
<evidence type="ECO:0000256" key="1">
    <source>
        <dbReference type="ARBA" id="ARBA00004236"/>
    </source>
</evidence>
<evidence type="ECO:0000256" key="9">
    <source>
        <dbReference type="SAM" id="Phobius"/>
    </source>
</evidence>
<gene>
    <name evidence="11" type="primary">exoY</name>
    <name evidence="11" type="ORF">RG540_PA13730</name>
</gene>
<dbReference type="PATRIC" id="fig|1028800.3.peg.6020"/>
<dbReference type="GO" id="GO:0000271">
    <property type="term" value="P:polysaccharide biosynthetic process"/>
    <property type="evidence" value="ECO:0007669"/>
    <property type="project" value="UniProtKB-KW"/>
</dbReference>
<evidence type="ECO:0000313" key="12">
    <source>
        <dbReference type="Proteomes" id="UP000028181"/>
    </source>
</evidence>
<dbReference type="KEGG" id="ngg:RG540_PA13730"/>
<dbReference type="EMBL" id="HG938354">
    <property type="protein sequence ID" value="CDN52049.1"/>
    <property type="molecule type" value="Genomic_DNA"/>
</dbReference>
<dbReference type="Proteomes" id="UP000028181">
    <property type="component" value="Plasmid pHAMBI540a"/>
</dbReference>